<evidence type="ECO:0000313" key="3">
    <source>
        <dbReference type="EMBL" id="BCG47970.1"/>
    </source>
</evidence>
<dbReference type="GO" id="GO:0006270">
    <property type="term" value="P:DNA replication initiation"/>
    <property type="evidence" value="ECO:0007669"/>
    <property type="project" value="TreeGrafter"/>
</dbReference>
<dbReference type="InterPro" id="IPR003593">
    <property type="entry name" value="AAA+_ATPase"/>
</dbReference>
<dbReference type="PANTHER" id="PTHR30050:SF2">
    <property type="entry name" value="CHROMOSOMAL REPLICATION INITIATOR PROTEIN DNAA"/>
    <property type="match status" value="1"/>
</dbReference>
<dbReference type="Gene3D" id="1.10.8.60">
    <property type="match status" value="1"/>
</dbReference>
<gene>
    <name evidence="3" type="ORF">GEOBRER4_n2828</name>
</gene>
<protein>
    <submittedName>
        <fullName evidence="3">Chromosomal replication initiator protein DnaA</fullName>
    </submittedName>
</protein>
<keyword evidence="4" id="KW-1185">Reference proteome</keyword>
<reference evidence="3 4" key="1">
    <citation type="submission" date="2020-06" db="EMBL/GenBank/DDBJ databases">
        <title>Interaction of electrochemicaly active bacteria, Geobacter bremensis R4 on different carbon anode.</title>
        <authorList>
            <person name="Meng L."/>
            <person name="Yoshida N."/>
        </authorList>
    </citation>
    <scope>NUCLEOTIDE SEQUENCE [LARGE SCALE GENOMIC DNA]</scope>
    <source>
        <strain evidence="3 4">R4</strain>
    </source>
</reference>
<dbReference type="InterPro" id="IPR027417">
    <property type="entry name" value="P-loop_NTPase"/>
</dbReference>
<dbReference type="Pfam" id="PF00308">
    <property type="entry name" value="Bac_DnaA"/>
    <property type="match status" value="1"/>
</dbReference>
<dbReference type="PRINTS" id="PR00051">
    <property type="entry name" value="DNAA"/>
</dbReference>
<dbReference type="EMBL" id="AP023213">
    <property type="protein sequence ID" value="BCG47970.1"/>
    <property type="molecule type" value="Genomic_DNA"/>
</dbReference>
<dbReference type="PANTHER" id="PTHR30050">
    <property type="entry name" value="CHROMOSOMAL REPLICATION INITIATOR PROTEIN DNAA"/>
    <property type="match status" value="1"/>
</dbReference>
<evidence type="ECO:0000313" key="4">
    <source>
        <dbReference type="Proteomes" id="UP000515472"/>
    </source>
</evidence>
<dbReference type="AlphaFoldDB" id="A0A6S6M2X7"/>
<dbReference type="Proteomes" id="UP000515472">
    <property type="component" value="Chromosome"/>
</dbReference>
<dbReference type="CDD" id="cd00009">
    <property type="entry name" value="AAA"/>
    <property type="match status" value="1"/>
</dbReference>
<keyword evidence="1" id="KW-0235">DNA replication</keyword>
<name>A0A6S6M2X7_9BACT</name>
<sequence length="240" mass="26313">MKSTGLNPMQTFNAFLCGAGNSFACSAARDVAAGVLGSCHPLLIYGGVGVGKTHLLHAVGNERIRINPLALILNFSSEQFMNEMIQALRGNKMDRFRNSIRTVDLLLVDDIQFMAGKEATQEEFFNSIEALQRAGRQVVATCRTMRDRGAVIDEALLSRLCGGVIVRIEAPDQETRLLFLRKKAIEHGLDLSEEVALHFATVTTGDLRRVEGNLVTLKAFAAGSQLEITVDLLRSLLRLE</sequence>
<dbReference type="KEGG" id="gbn:GEOBRER4_27200"/>
<dbReference type="SUPFAM" id="SSF52540">
    <property type="entry name" value="P-loop containing nucleoside triphosphate hydrolases"/>
    <property type="match status" value="1"/>
</dbReference>
<feature type="domain" description="AAA+ ATPase" evidence="2">
    <location>
        <begin position="38"/>
        <end position="172"/>
    </location>
</feature>
<comment type="similarity">
    <text evidence="1">Belongs to the DnaA family.</text>
</comment>
<accession>A0A6S6M2X7</accession>
<dbReference type="InterPro" id="IPR013317">
    <property type="entry name" value="DnaA_dom"/>
</dbReference>
<dbReference type="SMART" id="SM00382">
    <property type="entry name" value="AAA"/>
    <property type="match status" value="1"/>
</dbReference>
<dbReference type="Gene3D" id="3.40.50.300">
    <property type="entry name" value="P-loop containing nucleotide triphosphate hydrolases"/>
    <property type="match status" value="1"/>
</dbReference>
<proteinExistence type="inferred from homology"/>
<evidence type="ECO:0000259" key="2">
    <source>
        <dbReference type="SMART" id="SM00382"/>
    </source>
</evidence>
<dbReference type="GO" id="GO:0005886">
    <property type="term" value="C:plasma membrane"/>
    <property type="evidence" value="ECO:0007669"/>
    <property type="project" value="TreeGrafter"/>
</dbReference>
<dbReference type="InterPro" id="IPR020591">
    <property type="entry name" value="Chromosome_initiator_DnaA-like"/>
</dbReference>
<evidence type="ECO:0000256" key="1">
    <source>
        <dbReference type="RuleBase" id="RU004227"/>
    </source>
</evidence>
<organism evidence="3 4">
    <name type="scientific">Citrifermentans bremense</name>
    <dbReference type="NCBI Taxonomy" id="60035"/>
    <lineage>
        <taxon>Bacteria</taxon>
        <taxon>Pseudomonadati</taxon>
        <taxon>Thermodesulfobacteriota</taxon>
        <taxon>Desulfuromonadia</taxon>
        <taxon>Geobacterales</taxon>
        <taxon>Geobacteraceae</taxon>
        <taxon>Citrifermentans</taxon>
    </lineage>
</organism>
<dbReference type="GO" id="GO:0003688">
    <property type="term" value="F:DNA replication origin binding"/>
    <property type="evidence" value="ECO:0007669"/>
    <property type="project" value="TreeGrafter"/>
</dbReference>